<accession>A0A078ATX9</accession>
<feature type="region of interest" description="Disordered" evidence="1">
    <location>
        <begin position="778"/>
        <end position="798"/>
    </location>
</feature>
<protein>
    <submittedName>
        <fullName evidence="2">Uncharacterized protein</fullName>
    </submittedName>
</protein>
<gene>
    <name evidence="2" type="primary">Contig3353.g3590</name>
    <name evidence="2" type="ORF">STYLEM_14800</name>
</gene>
<evidence type="ECO:0000256" key="1">
    <source>
        <dbReference type="SAM" id="MobiDB-lite"/>
    </source>
</evidence>
<keyword evidence="3" id="KW-1185">Reference proteome</keyword>
<dbReference type="AlphaFoldDB" id="A0A078ATX9"/>
<dbReference type="InParanoid" id="A0A078ATX9"/>
<evidence type="ECO:0000313" key="2">
    <source>
        <dbReference type="EMBL" id="CDW85714.1"/>
    </source>
</evidence>
<name>A0A078ATX9_STYLE</name>
<dbReference type="EMBL" id="CCKQ01013988">
    <property type="protein sequence ID" value="CDW85714.1"/>
    <property type="molecule type" value="Genomic_DNA"/>
</dbReference>
<reference evidence="2 3" key="1">
    <citation type="submission" date="2014-06" db="EMBL/GenBank/DDBJ databases">
        <authorList>
            <person name="Swart Estienne"/>
        </authorList>
    </citation>
    <scope>NUCLEOTIDE SEQUENCE [LARGE SCALE GENOMIC DNA]</scope>
    <source>
        <strain evidence="2 3">130c</strain>
    </source>
</reference>
<feature type="compositionally biased region" description="Low complexity" evidence="1">
    <location>
        <begin position="170"/>
        <end position="185"/>
    </location>
</feature>
<feature type="region of interest" description="Disordered" evidence="1">
    <location>
        <begin position="163"/>
        <end position="185"/>
    </location>
</feature>
<evidence type="ECO:0000313" key="3">
    <source>
        <dbReference type="Proteomes" id="UP000039865"/>
    </source>
</evidence>
<sequence>MRNIPADNRFVSQTLNLKIDNNDISIYRPLNSMINDSKLVSTTSQSLQQKAFARRQNVESSSVFKNYEAYGGSVKKYSRLMTAPTEKTMGGIRRSLSNSKKQRQFSQGGTSMNSQNYLKVQNLINNSKGLGQINQDTIQNNGDILSNGFQVISFNSLEQIDSESKKRPYSSAVNNRTNNNNSISNSRALFTHSNMKKQTVQPSSNGNPMLSHQGTTIFSQKSLSKKSETLKIEVIDTYYQSINNLDEVERIRFINDFTRLMNQIEKIFNTNERITLDEVKYVKGFLKKEVYEQGNYSPYLLQKMNQYIQFLQRFTNTENKLRNLIDERESIIYKLGLLNTVSSIIEFEKSQGIQMIMQLRHYTMRIIKLFKMYLSYIKDSNCNIIRYRANVPCYLCKILQVDSKELRQINVIFLRLSVFLEDFIMFVPKNAKKILDEMNSHKIKTMGFTVTEVSSFENINQKLVSDNLDDINACMEYLKHHICSANSKGLNKQNQISEDIDMFMIDHFKKEQVNPNQTREFNASLKHQKIKRFFNFQWIDSNFQMASKNEYEMRNDFKDRIQNAYSQFQTILNEEQHIIKGESETDNNRSSVNDLYNDASYREGINLFQIQTTGQRSTQNHNPPQINQFVNQTTIQESFDNFNSGRGSIHQTESFQLNPKRSIESIQDPIMMTEANILLNSFGIFKSQKYQNESAIEINTVNNVLVEPERCEVVYEDLKEDTIQQTERITSKVDQQSREMALHHLLNNKSSNVCITSENSTQPRIYNSIDLRIVHQKHKPQLRMQHTAKNNKTKKGLQEPQQMHNLKNTYKPLINNKQPQIVRLKSQEIGKRRVSKFNYSIDVPRDIANINATQANLINSVIEDTEQTNNQHIIMSGAADLTNSFDSQDIQDEINLHIEAAQDVDNDPSLMNPTQIEEISERIMIEENLQL</sequence>
<organism evidence="2 3">
    <name type="scientific">Stylonychia lemnae</name>
    <name type="common">Ciliate</name>
    <dbReference type="NCBI Taxonomy" id="5949"/>
    <lineage>
        <taxon>Eukaryota</taxon>
        <taxon>Sar</taxon>
        <taxon>Alveolata</taxon>
        <taxon>Ciliophora</taxon>
        <taxon>Intramacronucleata</taxon>
        <taxon>Spirotrichea</taxon>
        <taxon>Stichotrichia</taxon>
        <taxon>Sporadotrichida</taxon>
        <taxon>Oxytrichidae</taxon>
        <taxon>Stylonychinae</taxon>
        <taxon>Stylonychia</taxon>
    </lineage>
</organism>
<dbReference type="Proteomes" id="UP000039865">
    <property type="component" value="Unassembled WGS sequence"/>
</dbReference>
<proteinExistence type="predicted"/>